<accession>R8B0X5</accession>
<protein>
    <recommendedName>
        <fullName evidence="9">Multidrug-efflux transporter</fullName>
    </recommendedName>
</protein>
<keyword evidence="8 10" id="KW-0472">Membrane</keyword>
<dbReference type="CDD" id="cd13131">
    <property type="entry name" value="MATE_NorM_like"/>
    <property type="match status" value="1"/>
</dbReference>
<dbReference type="PANTHER" id="PTHR43298:SF2">
    <property type="entry name" value="FMN_FAD EXPORTER YEEO-RELATED"/>
    <property type="match status" value="1"/>
</dbReference>
<dbReference type="Proteomes" id="UP000016540">
    <property type="component" value="Unassembled WGS sequence"/>
</dbReference>
<comment type="caution">
    <text evidence="11">The sequence shown here is derived from an EMBL/GenBank/DDBJ whole genome shotgun (WGS) entry which is preliminary data.</text>
</comment>
<evidence type="ECO:0000256" key="4">
    <source>
        <dbReference type="ARBA" id="ARBA00022475"/>
    </source>
</evidence>
<name>R8B0X5_9GAMM</name>
<dbReference type="InterPro" id="IPR048279">
    <property type="entry name" value="MdtK-like"/>
</dbReference>
<evidence type="ECO:0000256" key="1">
    <source>
        <dbReference type="ARBA" id="ARBA00004429"/>
    </source>
</evidence>
<evidence type="ECO:0000256" key="5">
    <source>
        <dbReference type="ARBA" id="ARBA00022692"/>
    </source>
</evidence>
<feature type="transmembrane region" description="Helical" evidence="10">
    <location>
        <begin position="388"/>
        <end position="409"/>
    </location>
</feature>
<feature type="transmembrane region" description="Helical" evidence="10">
    <location>
        <begin position="190"/>
        <end position="212"/>
    </location>
</feature>
<keyword evidence="5 10" id="KW-0812">Transmembrane</keyword>
<dbReference type="PANTHER" id="PTHR43298">
    <property type="entry name" value="MULTIDRUG RESISTANCE PROTEIN NORM-RELATED"/>
    <property type="match status" value="1"/>
</dbReference>
<feature type="transmembrane region" description="Helical" evidence="10">
    <location>
        <begin position="157"/>
        <end position="178"/>
    </location>
</feature>
<feature type="transmembrane region" description="Helical" evidence="10">
    <location>
        <begin position="307"/>
        <end position="328"/>
    </location>
</feature>
<keyword evidence="2" id="KW-0813">Transport</keyword>
<evidence type="ECO:0000256" key="2">
    <source>
        <dbReference type="ARBA" id="ARBA00022448"/>
    </source>
</evidence>
<dbReference type="GO" id="GO:0005886">
    <property type="term" value="C:plasma membrane"/>
    <property type="evidence" value="ECO:0007669"/>
    <property type="project" value="UniProtKB-SubCell"/>
</dbReference>
<evidence type="ECO:0000256" key="6">
    <source>
        <dbReference type="ARBA" id="ARBA00022989"/>
    </source>
</evidence>
<dbReference type="GO" id="GO:0006811">
    <property type="term" value="P:monoatomic ion transport"/>
    <property type="evidence" value="ECO:0007669"/>
    <property type="project" value="UniProtKB-KW"/>
</dbReference>
<keyword evidence="6 10" id="KW-1133">Transmembrane helix</keyword>
<dbReference type="Pfam" id="PF01554">
    <property type="entry name" value="MatE"/>
    <property type="match status" value="2"/>
</dbReference>
<gene>
    <name evidence="11" type="ORF">MARLIPOL_11491</name>
</gene>
<evidence type="ECO:0000313" key="11">
    <source>
        <dbReference type="EMBL" id="EON92243.1"/>
    </source>
</evidence>
<keyword evidence="12" id="KW-1185">Reference proteome</keyword>
<keyword evidence="4" id="KW-1003">Cell membrane</keyword>
<keyword evidence="3" id="KW-0050">Antiport</keyword>
<evidence type="ECO:0000256" key="10">
    <source>
        <dbReference type="SAM" id="Phobius"/>
    </source>
</evidence>
<dbReference type="GO" id="GO:0015297">
    <property type="term" value="F:antiporter activity"/>
    <property type="evidence" value="ECO:0007669"/>
    <property type="project" value="UniProtKB-KW"/>
</dbReference>
<feature type="transmembrane region" description="Helical" evidence="10">
    <location>
        <begin position="124"/>
        <end position="145"/>
    </location>
</feature>
<dbReference type="AlphaFoldDB" id="R8B0X5"/>
<feature type="transmembrane region" description="Helical" evidence="10">
    <location>
        <begin position="416"/>
        <end position="438"/>
    </location>
</feature>
<dbReference type="InterPro" id="IPR050222">
    <property type="entry name" value="MATE_MdtK"/>
</dbReference>
<organism evidence="11 12">
    <name type="scientific">Marinobacter lipolyticus SM19</name>
    <dbReference type="NCBI Taxonomy" id="1318628"/>
    <lineage>
        <taxon>Bacteria</taxon>
        <taxon>Pseudomonadati</taxon>
        <taxon>Pseudomonadota</taxon>
        <taxon>Gammaproteobacteria</taxon>
        <taxon>Pseudomonadales</taxon>
        <taxon>Marinobacteraceae</taxon>
        <taxon>Marinobacter</taxon>
    </lineage>
</organism>
<feature type="transmembrane region" description="Helical" evidence="10">
    <location>
        <begin position="218"/>
        <end position="243"/>
    </location>
</feature>
<comment type="subcellular location">
    <subcellularLocation>
        <location evidence="1">Cell inner membrane</location>
        <topology evidence="1">Multi-pass membrane protein</topology>
    </subcellularLocation>
</comment>
<feature type="transmembrane region" description="Helical" evidence="10">
    <location>
        <begin position="268"/>
        <end position="295"/>
    </location>
</feature>
<feature type="transmembrane region" description="Helical" evidence="10">
    <location>
        <begin position="450"/>
        <end position="473"/>
    </location>
</feature>
<keyword evidence="7" id="KW-0406">Ion transport</keyword>
<dbReference type="STRING" id="1318628.MARLIPOL_11491"/>
<dbReference type="PATRIC" id="fig|1318628.3.peg.2294"/>
<feature type="transmembrane region" description="Helical" evidence="10">
    <location>
        <begin position="349"/>
        <end position="368"/>
    </location>
</feature>
<evidence type="ECO:0000313" key="12">
    <source>
        <dbReference type="Proteomes" id="UP000016540"/>
    </source>
</evidence>
<dbReference type="EMBL" id="ASAD01000011">
    <property type="protein sequence ID" value="EON92243.1"/>
    <property type="molecule type" value="Genomic_DNA"/>
</dbReference>
<evidence type="ECO:0000256" key="7">
    <source>
        <dbReference type="ARBA" id="ARBA00023065"/>
    </source>
</evidence>
<sequence length="478" mass="50962">MAYPLFTFQTAKAASHPMDETHQPLPASTQPLIQRTLTEWRTLAILGGPILIAQLAQMANGVIDTVMAGHASAEDLAAVGIGSSLWMPLFLFFMGLLGALQPIISGYNGARTTDKIMPATWQGLYIAAAGSVVMILLLTHVHPILDRLNLDPHTAGITQGYLDAFAWGVPALLLMTALRGLTDGLGHTRVIMAFAVLSTLLNLPLNYIFIYGKLGLPALGGVGCGWATSLSNGVAAMALLVYLNRSEVYRRFHLLADWVKPDPEGIRYILKIGVPIGFTIFVEASLFSVIALFLAPLGPVVVAGHQIALNVVSLVFMLPLSIGMALTLRISFLVGAQAPDTARLISRSSLILAATVALVFATLLFTFAEQIAALYTSDAAVREVTVSLLMFAALFQIADVIQVTCISALRGYKDTGIPMFIMLFSFWVVGLPLGYVLTFTDGLVPAMGAAGFWVGLTGGLASASILLGLRLFLYAPKT</sequence>
<dbReference type="eggNOG" id="COG0534">
    <property type="taxonomic scope" value="Bacteria"/>
</dbReference>
<evidence type="ECO:0000256" key="9">
    <source>
        <dbReference type="ARBA" id="ARBA00031636"/>
    </source>
</evidence>
<feature type="transmembrane region" description="Helical" evidence="10">
    <location>
        <begin position="85"/>
        <end position="104"/>
    </location>
</feature>
<dbReference type="NCBIfam" id="TIGR00797">
    <property type="entry name" value="matE"/>
    <property type="match status" value="1"/>
</dbReference>
<reference evidence="11 12" key="1">
    <citation type="journal article" date="2013" name="Genome Announc.">
        <title>Draft Genome Sequence of the Moderately Halophilic Bacterium Marinobacter lipolyticus Strain SM19.</title>
        <authorList>
            <person name="Papke R.T."/>
            <person name="de la Haba R.R."/>
            <person name="Infante-Dominguez C."/>
            <person name="Perez D."/>
            <person name="Sanchez-Porro C."/>
            <person name="Lapierre P."/>
            <person name="Ventosa A."/>
        </authorList>
    </citation>
    <scope>NUCLEOTIDE SEQUENCE [LARGE SCALE GENOMIC DNA]</scope>
    <source>
        <strain evidence="11 12">SM19</strain>
    </source>
</reference>
<evidence type="ECO:0000256" key="8">
    <source>
        <dbReference type="ARBA" id="ARBA00023136"/>
    </source>
</evidence>
<proteinExistence type="predicted"/>
<dbReference type="InterPro" id="IPR002528">
    <property type="entry name" value="MATE_fam"/>
</dbReference>
<dbReference type="PIRSF" id="PIRSF006603">
    <property type="entry name" value="DinF"/>
    <property type="match status" value="1"/>
</dbReference>
<evidence type="ECO:0000256" key="3">
    <source>
        <dbReference type="ARBA" id="ARBA00022449"/>
    </source>
</evidence>
<dbReference type="HOGENOM" id="CLU_012893_6_0_6"/>
<dbReference type="GO" id="GO:0042910">
    <property type="term" value="F:xenobiotic transmembrane transporter activity"/>
    <property type="evidence" value="ECO:0007669"/>
    <property type="project" value="InterPro"/>
</dbReference>